<dbReference type="GO" id="GO:0016746">
    <property type="term" value="F:acyltransferase activity"/>
    <property type="evidence" value="ECO:0007669"/>
    <property type="project" value="InterPro"/>
</dbReference>
<sequence>MEEVFDLLGSILLSSRNLVEEECKTLFPTLDASTVIEDLDLGNRGAAATLAESGILALGDMRNMTPHDLNLLLPLTRDEVAALLSVVMRAVALPNETSHAMAVTQWFSELNSEEQSLLLLYRCAPEPQELSTLATQQRMPLERLQELCDELPHRLDAAMATSSALRAAVADFDHVTYAPTPVAQLQQRRPWLFSCLLDSDVSFVSLLSFLRHAEVQEQWICRPNMLEQVKKTLHILDFEKDEVMALSVARRILSQQGWVASYIDAWLDFCGISSRSGQLHFSGMSITPKMGDLLRQDAQSVTTDHPAVAKNLDGAPQPGMHDHDGESESPTSASRTPAQADAVTIRAWARSNGFVIAERGRISQVVQDAYAAALGDMLPAASSRETPPLPLTRTDPSRSLDNELAEEFALLAGLMNPDEQGVTFGFLLRFGEELPPQAQAIVHRILNATLGENGWITDAEEVPQASDSAAPAQKTLKQRAWVVLQEADHPLSTGELTSRMGDAVNERSLKAQLAADLRFTRSDIDSWALSEWQLRPYTSVRELVEEEVDKAGGSIESDELVKALTQAFSIKESTLRQVVSSAPFTARGGRVQRLTDLESKGEQRDTHGADEPTDKTVGVQLARDLGLDF</sequence>
<evidence type="ECO:0000313" key="4">
    <source>
        <dbReference type="EMBL" id="GDY62789.1"/>
    </source>
</evidence>
<feature type="compositionally biased region" description="Polar residues" evidence="2">
    <location>
        <begin position="328"/>
        <end position="337"/>
    </location>
</feature>
<comment type="caution">
    <text evidence="4">The sequence shown here is derived from an EMBL/GenBank/DDBJ whole genome shotgun (WGS) entry which is preliminary data.</text>
</comment>
<dbReference type="RefSeq" id="WP_197586468.1">
    <property type="nucleotide sequence ID" value="NZ_BAABTN010000014.1"/>
</dbReference>
<proteinExistence type="predicted"/>
<dbReference type="AlphaFoldDB" id="A0A4D4LXX8"/>
<organism evidence="4 5">
    <name type="scientific">Streptomyces avermitilis</name>
    <dbReference type="NCBI Taxonomy" id="33903"/>
    <lineage>
        <taxon>Bacteria</taxon>
        <taxon>Bacillati</taxon>
        <taxon>Actinomycetota</taxon>
        <taxon>Actinomycetes</taxon>
        <taxon>Kitasatosporales</taxon>
        <taxon>Streptomycetaceae</taxon>
        <taxon>Streptomyces</taxon>
    </lineage>
</organism>
<evidence type="ECO:0000256" key="2">
    <source>
        <dbReference type="SAM" id="MobiDB-lite"/>
    </source>
</evidence>
<dbReference type="InterPro" id="IPR036625">
    <property type="entry name" value="E3-bd_dom_sf"/>
</dbReference>
<evidence type="ECO:0000259" key="3">
    <source>
        <dbReference type="Pfam" id="PF23359"/>
    </source>
</evidence>
<dbReference type="InterPro" id="IPR055370">
    <property type="entry name" value="Lsr2_DNA-bd"/>
</dbReference>
<dbReference type="EMBL" id="BJHX01000001">
    <property type="protein sequence ID" value="GDY62789.1"/>
    <property type="molecule type" value="Genomic_DNA"/>
</dbReference>
<name>A0A4D4LXX8_STRAX</name>
<reference evidence="4 5" key="1">
    <citation type="submission" date="2019-04" db="EMBL/GenBank/DDBJ databases">
        <title>Draft genome sequences of Streptomyces avermitilis NBRC 14893.</title>
        <authorList>
            <person name="Komaki H."/>
            <person name="Tamura T."/>
            <person name="Hosoyama A."/>
        </authorList>
    </citation>
    <scope>NUCLEOTIDE SEQUENCE [LARGE SCALE GENOMIC DNA]</scope>
    <source>
        <strain evidence="4 5">NBRC 14893</strain>
    </source>
</reference>
<dbReference type="GO" id="GO:0003677">
    <property type="term" value="F:DNA binding"/>
    <property type="evidence" value="ECO:0007669"/>
    <property type="project" value="UniProtKB-KW"/>
</dbReference>
<feature type="region of interest" description="Disordered" evidence="2">
    <location>
        <begin position="308"/>
        <end position="339"/>
    </location>
</feature>
<feature type="domain" description="Lsr2 DNA-binding" evidence="3">
    <location>
        <begin position="338"/>
        <end position="373"/>
    </location>
</feature>
<dbReference type="GeneID" id="91294718"/>
<evidence type="ECO:0000313" key="5">
    <source>
        <dbReference type="Proteomes" id="UP000302139"/>
    </source>
</evidence>
<dbReference type="Proteomes" id="UP000302139">
    <property type="component" value="Unassembled WGS sequence"/>
</dbReference>
<evidence type="ECO:0000256" key="1">
    <source>
        <dbReference type="ARBA" id="ARBA00023125"/>
    </source>
</evidence>
<accession>A0A4D4LXX8</accession>
<dbReference type="Pfam" id="PF23359">
    <property type="entry name" value="Lsr2_DNA-bd"/>
    <property type="match status" value="1"/>
</dbReference>
<protein>
    <recommendedName>
        <fullName evidence="3">Lsr2 DNA-binding domain-containing protein</fullName>
    </recommendedName>
</protein>
<feature type="compositionally biased region" description="Basic and acidic residues" evidence="2">
    <location>
        <begin position="593"/>
        <end position="614"/>
    </location>
</feature>
<keyword evidence="1" id="KW-0238">DNA-binding</keyword>
<feature type="region of interest" description="Disordered" evidence="2">
    <location>
        <begin position="590"/>
        <end position="617"/>
    </location>
</feature>
<gene>
    <name evidence="4" type="ORF">SAV14893_021820</name>
</gene>
<dbReference type="Gene3D" id="4.10.320.10">
    <property type="entry name" value="E3-binding domain"/>
    <property type="match status" value="1"/>
</dbReference>